<dbReference type="Proteomes" id="UP000749559">
    <property type="component" value="Unassembled WGS sequence"/>
</dbReference>
<name>A0A8J1Y168_OWEFU</name>
<dbReference type="AlphaFoldDB" id="A0A8J1Y168"/>
<sequence>MDLYFKLGFLCCILTFGLVQSDQQQKHELGDLRNILQQYLNILKKGNGANKDANPVNERTEGESVGSESGGKDSYLNKPIEKDVNTEETLKKGIQELKAAQKYIQEEREKLEHEKDNIGLVARLLIDILEGKDGASSTPLDAQRRRRPCPGCPGR</sequence>
<gene>
    <name evidence="1" type="ORF">OFUS_LOCUS616</name>
</gene>
<accession>A0A8J1Y168</accession>
<organism evidence="1 2">
    <name type="scientific">Owenia fusiformis</name>
    <name type="common">Polychaete worm</name>
    <dbReference type="NCBI Taxonomy" id="6347"/>
    <lineage>
        <taxon>Eukaryota</taxon>
        <taxon>Metazoa</taxon>
        <taxon>Spiralia</taxon>
        <taxon>Lophotrochozoa</taxon>
        <taxon>Annelida</taxon>
        <taxon>Polychaeta</taxon>
        <taxon>Sedentaria</taxon>
        <taxon>Canalipalpata</taxon>
        <taxon>Sabellida</taxon>
        <taxon>Oweniida</taxon>
        <taxon>Oweniidae</taxon>
        <taxon>Owenia</taxon>
    </lineage>
</organism>
<evidence type="ECO:0000313" key="1">
    <source>
        <dbReference type="EMBL" id="CAH1772947.1"/>
    </source>
</evidence>
<dbReference type="EMBL" id="CAIIXF020000001">
    <property type="protein sequence ID" value="CAH1772947.1"/>
    <property type="molecule type" value="Genomic_DNA"/>
</dbReference>
<evidence type="ECO:0000313" key="2">
    <source>
        <dbReference type="Proteomes" id="UP000749559"/>
    </source>
</evidence>
<protein>
    <submittedName>
        <fullName evidence="1">Uncharacterized protein</fullName>
    </submittedName>
</protein>
<keyword evidence="2" id="KW-1185">Reference proteome</keyword>
<comment type="caution">
    <text evidence="1">The sequence shown here is derived from an EMBL/GenBank/DDBJ whole genome shotgun (WGS) entry which is preliminary data.</text>
</comment>
<proteinExistence type="predicted"/>
<reference evidence="1" key="1">
    <citation type="submission" date="2022-03" db="EMBL/GenBank/DDBJ databases">
        <authorList>
            <person name="Martin C."/>
        </authorList>
    </citation>
    <scope>NUCLEOTIDE SEQUENCE</scope>
</reference>